<dbReference type="PANTHER" id="PTHR45839:SF7">
    <property type="entry name" value="SUCROSE SYNTHASE 1"/>
    <property type="match status" value="1"/>
</dbReference>
<evidence type="ECO:0000313" key="11">
    <source>
        <dbReference type="Proteomes" id="UP000014977"/>
    </source>
</evidence>
<dbReference type="Proteomes" id="UP000014977">
    <property type="component" value="Unassembled WGS sequence"/>
</dbReference>
<dbReference type="GO" id="GO:0016157">
    <property type="term" value="F:sucrose synthase activity"/>
    <property type="evidence" value="ECO:0007669"/>
    <property type="project" value="UniProtKB-UniRule"/>
</dbReference>
<dbReference type="Pfam" id="PF24862">
    <property type="entry name" value="SUS_EPBD"/>
    <property type="match status" value="1"/>
</dbReference>
<evidence type="ECO:0000256" key="6">
    <source>
        <dbReference type="NCBIfam" id="TIGR02470"/>
    </source>
</evidence>
<feature type="domain" description="Glycosyl transferase family 1" evidence="7">
    <location>
        <begin position="559"/>
        <end position="723"/>
    </location>
</feature>
<keyword evidence="3" id="KW-0328">Glycosyltransferase</keyword>
<organism evidence="10 11">
    <name type="scientific">Desulfococcus multivorans DSM 2059</name>
    <dbReference type="NCBI Taxonomy" id="1121405"/>
    <lineage>
        <taxon>Bacteria</taxon>
        <taxon>Pseudomonadati</taxon>
        <taxon>Thermodesulfobacteriota</taxon>
        <taxon>Desulfobacteria</taxon>
        <taxon>Desulfobacterales</taxon>
        <taxon>Desulfococcaceae</taxon>
        <taxon>Desulfococcus</taxon>
    </lineage>
</organism>
<dbReference type="Gene3D" id="3.10.450.330">
    <property type="match status" value="1"/>
</dbReference>
<dbReference type="Gene3D" id="3.40.50.2000">
    <property type="entry name" value="Glycogen Phosphorylase B"/>
    <property type="match status" value="2"/>
</dbReference>
<dbReference type="PATRIC" id="fig|1121405.3.peg.1323"/>
<dbReference type="InterPro" id="IPR012820">
    <property type="entry name" value="Sucrose_synthase_pln/cyn"/>
</dbReference>
<dbReference type="Pfam" id="PF00534">
    <property type="entry name" value="Glycos_transf_1"/>
    <property type="match status" value="1"/>
</dbReference>
<evidence type="ECO:0000256" key="1">
    <source>
        <dbReference type="ARBA" id="ARBA00012540"/>
    </source>
</evidence>
<dbReference type="PANTHER" id="PTHR45839">
    <property type="match status" value="1"/>
</dbReference>
<dbReference type="EMBL" id="ATHJ01000071">
    <property type="protein sequence ID" value="EPR41863.1"/>
    <property type="molecule type" value="Genomic_DNA"/>
</dbReference>
<gene>
    <name evidence="10" type="ORF">dsmv_1862</name>
</gene>
<sequence>MTSLLDRLIPEQEQKDFKEFILILFDVDHKYLLRNDILLKFKAVFEDRDKVFLTGSTMARFLNQIPEMFAIDGTILILHRYAIAKYRFYQTNRHCEFMEEISTAAYLRQKDRCVMDKDAWRRQAPLVIDFMPFHDYSPSMRDSKSIGNGIRFLNKHLSSSLFQASEEWGIKLFNFIKLHKINGNPLLVNGNILSSIPEFMEELGKAIDWLGNQPPETPYHEFEGYLKKRGFEEGWGHNVARARETMSLVYDLFNEPESDLLERFVSRIPMISKIAVISPHGWFGQENVLGRPDTGGQVIYILDQVRALENHMIQRFHLAGIHVMPKIIVLTRLIPEAEGTTCDHRIEKIHGTQNCWILRLPFRDASMATVRHWISRFDIWPYLDRFAYDARRELVSEFEGRPDLIIGNYSDGNLVASLLSDRLDVIQCTIAHALEKTKYLFSDLYWEQMEPDYNFSLQFTADMIAMNKSDFVITSTYQEIAGTDTTVGQYESYQFFTLPGLYQAVGGVNLFNPKFNIVPPGVDENNYFPYTEKDRRVEGPKLHWKKRLFTDDAPDIVGHLEDPEKPPIFTMARLDKIKNITGLIEAFGGHPKLREHCNLILAAGTTRVEESRDREEKEQIQKAHALIENLDLGGLVRWLPSVEKSETGEVYRLIADQGGIFVQPALFEAFGLTILEAMLSGLPTFGPEFGGPSEIIEDCRCGFLMNTSKPELIAEAVWKFFETCREDGEHWKKISDAGIRRVREHFTWKLYSEKLLNLTNLYGFWRYSAAEEGMVKMDRYCDIIYHLLLKERAEKGLPG</sequence>
<dbReference type="AlphaFoldDB" id="S7VBM2"/>
<dbReference type="eggNOG" id="COG0438">
    <property type="taxonomic scope" value="Bacteria"/>
</dbReference>
<comment type="caution">
    <text evidence="10">The sequence shown here is derived from an EMBL/GenBank/DDBJ whole genome shotgun (WGS) entry which is preliminary data.</text>
</comment>
<evidence type="ECO:0000259" key="8">
    <source>
        <dbReference type="Pfam" id="PF00862"/>
    </source>
</evidence>
<dbReference type="NCBIfam" id="TIGR02470">
    <property type="entry name" value="sucr_synth"/>
    <property type="match status" value="1"/>
</dbReference>
<keyword evidence="4" id="KW-0808">Transferase</keyword>
<reference evidence="10 11" key="1">
    <citation type="journal article" date="2013" name="Genome Announc.">
        <title>Draft genome sequences for three mercury-methylating, sulfate-reducing bacteria.</title>
        <authorList>
            <person name="Brown S.D."/>
            <person name="Hurt R.A.Jr."/>
            <person name="Gilmour C.C."/>
            <person name="Elias D.A."/>
        </authorList>
    </citation>
    <scope>NUCLEOTIDE SEQUENCE [LARGE SCALE GENOMIC DNA]</scope>
    <source>
        <strain evidence="10 11">DSM 2059</strain>
    </source>
</reference>
<feature type="domain" description="Sucrose synthase EPBD" evidence="9">
    <location>
        <begin position="148"/>
        <end position="237"/>
    </location>
</feature>
<dbReference type="EC" id="2.4.1.13" evidence="1 6"/>
<dbReference type="GO" id="GO:0005985">
    <property type="term" value="P:sucrose metabolic process"/>
    <property type="evidence" value="ECO:0007669"/>
    <property type="project" value="UniProtKB-UniRule"/>
</dbReference>
<dbReference type="Pfam" id="PF00862">
    <property type="entry name" value="GT-B_Sucrose_synth"/>
    <property type="match status" value="1"/>
</dbReference>
<evidence type="ECO:0000256" key="3">
    <source>
        <dbReference type="ARBA" id="ARBA00022676"/>
    </source>
</evidence>
<name>S7VBM2_DESML</name>
<dbReference type="InterPro" id="IPR001296">
    <property type="entry name" value="Glyco_trans_1"/>
</dbReference>
<proteinExistence type="predicted"/>
<protein>
    <recommendedName>
        <fullName evidence="2 6">Sucrose synthase</fullName>
        <ecNumber evidence="1 6">2.4.1.13</ecNumber>
    </recommendedName>
</protein>
<evidence type="ECO:0000256" key="4">
    <source>
        <dbReference type="ARBA" id="ARBA00022679"/>
    </source>
</evidence>
<comment type="catalytic activity">
    <reaction evidence="5">
        <text>an NDP-alpha-D-glucose + D-fructose = a ribonucleoside 5'-diphosphate + sucrose + H(+)</text>
        <dbReference type="Rhea" id="RHEA:16241"/>
        <dbReference type="ChEBI" id="CHEBI:15378"/>
        <dbReference type="ChEBI" id="CHEBI:17992"/>
        <dbReference type="ChEBI" id="CHEBI:37721"/>
        <dbReference type="ChEBI" id="CHEBI:57930"/>
        <dbReference type="ChEBI" id="CHEBI:76533"/>
        <dbReference type="EC" id="2.4.1.13"/>
    </reaction>
</comment>
<evidence type="ECO:0000256" key="5">
    <source>
        <dbReference type="ARBA" id="ARBA00049030"/>
    </source>
</evidence>
<accession>S7VBM2</accession>
<evidence type="ECO:0000259" key="9">
    <source>
        <dbReference type="Pfam" id="PF24862"/>
    </source>
</evidence>
<dbReference type="SUPFAM" id="SSF53756">
    <property type="entry name" value="UDP-Glycosyltransferase/glycogen phosphorylase"/>
    <property type="match status" value="1"/>
</dbReference>
<dbReference type="STRING" id="897.B2D07_00365"/>
<evidence type="ECO:0000259" key="7">
    <source>
        <dbReference type="Pfam" id="PF00534"/>
    </source>
</evidence>
<evidence type="ECO:0000256" key="2">
    <source>
        <dbReference type="ARBA" id="ARBA00020955"/>
    </source>
</evidence>
<keyword evidence="11" id="KW-1185">Reference proteome</keyword>
<dbReference type="InterPro" id="IPR000368">
    <property type="entry name" value="Sucrose_synth_GT-B1"/>
</dbReference>
<dbReference type="InterPro" id="IPR056736">
    <property type="entry name" value="SUS_EPBD"/>
</dbReference>
<dbReference type="Gene3D" id="1.20.120.1230">
    <property type="match status" value="1"/>
</dbReference>
<dbReference type="RefSeq" id="WP_020876244.1">
    <property type="nucleotide sequence ID" value="NZ_ATHJ01000071.1"/>
</dbReference>
<feature type="domain" description="Sucrose synthase first GT-B" evidence="8">
    <location>
        <begin position="261"/>
        <end position="538"/>
    </location>
</feature>
<evidence type="ECO:0000313" key="10">
    <source>
        <dbReference type="EMBL" id="EPR41863.1"/>
    </source>
</evidence>